<dbReference type="PANTHER" id="PTHR43747">
    <property type="entry name" value="FAD-BINDING PROTEIN"/>
    <property type="match status" value="1"/>
</dbReference>
<dbReference type="InterPro" id="IPR006905">
    <property type="entry name" value="Flavin_halogenase"/>
</dbReference>
<feature type="active site" evidence="1">
    <location>
        <position position="78"/>
    </location>
</feature>
<evidence type="ECO:0000256" key="2">
    <source>
        <dbReference type="PIRSR" id="PIRSR011396-2"/>
    </source>
</evidence>
<feature type="binding site" evidence="2">
    <location>
        <position position="344"/>
    </location>
    <ligand>
        <name>L-tryptophan</name>
        <dbReference type="ChEBI" id="CHEBI:57912"/>
    </ligand>
</feature>
<evidence type="ECO:0000313" key="4">
    <source>
        <dbReference type="Proteomes" id="UP000518878"/>
    </source>
</evidence>
<feature type="binding site" evidence="2">
    <location>
        <position position="187"/>
    </location>
    <ligand>
        <name>FAD</name>
        <dbReference type="ChEBI" id="CHEBI:57692"/>
    </ligand>
</feature>
<feature type="binding site" evidence="2">
    <location>
        <begin position="13"/>
        <end position="16"/>
    </location>
    <ligand>
        <name>FAD</name>
        <dbReference type="ChEBI" id="CHEBI:57692"/>
    </ligand>
</feature>
<dbReference type="SUPFAM" id="SSF51905">
    <property type="entry name" value="FAD/NAD(P)-binding domain"/>
    <property type="match status" value="1"/>
</dbReference>
<keyword evidence="2" id="KW-0547">Nucleotide-binding</keyword>
<dbReference type="EMBL" id="JAAQTL010000001">
    <property type="protein sequence ID" value="NID16605.1"/>
    <property type="molecule type" value="Genomic_DNA"/>
</dbReference>
<proteinExistence type="predicted"/>
<dbReference type="FunFam" id="3.50.50.60:FF:000280">
    <property type="entry name" value="Tryptophan halogenase"/>
    <property type="match status" value="1"/>
</dbReference>
<dbReference type="InterPro" id="IPR050816">
    <property type="entry name" value="Flavin-dep_Halogenase_NPB"/>
</dbReference>
<evidence type="ECO:0000313" key="3">
    <source>
        <dbReference type="EMBL" id="NID16605.1"/>
    </source>
</evidence>
<feature type="binding site" evidence="2">
    <location>
        <position position="348"/>
    </location>
    <ligand>
        <name>FAD</name>
        <dbReference type="ChEBI" id="CHEBI:57692"/>
    </ligand>
</feature>
<sequence>MSYGITHIVVVGGGTAGWMAASALARVLGRQVTVRLVESDEIGIVGVGEATVPHIKLFNNLLGLNEAEFVARTQGTFKLGIQFRDWGRLGSAYIHGFGVMGHDVGLTPFHQYWIKGRLAGHAADLLDYSVNTVAATRGKFMPAPTDVPTNSPLGGIGYAYHFDAALYARFLRAYGEARGVHRTEGKVRHVELHPESGHVAAVVLADGERVEGDLFIDCTGFRGLLIEDALKTGYEEWGHWLPCDRALAVPCERVDTPTPYTRSTARESGWQWRIPLQHRTGNGYVYSSSHIDDDEATAKLLANLDGRALADPRPLRFVTGIRKKAWNRNVVSLGLASGFMEPLESTSIHMIQMGISRLLQLFPANGQMDPVLVDRYNAQTRFEAERIRDFLVLHYKATARDDSPFWNDCRTMSIPDSLQRYIDLFRHSGRFFRDADEMFGVVSWVQVMIGQGIMPSGYDPLVDQMPEEDLPRFLASVRDIVSKNVDLMPTHQQFIDRECRAPAVAA</sequence>
<comment type="caution">
    <text evidence="3">The sequence shown here is derived from an EMBL/GenBank/DDBJ whole genome shotgun (WGS) entry which is preliminary data.</text>
</comment>
<feature type="binding site" evidence="2">
    <location>
        <position position="78"/>
    </location>
    <ligand>
        <name>7-chloro-L-tryptophan</name>
        <dbReference type="ChEBI" id="CHEBI:58713"/>
    </ligand>
</feature>
<keyword evidence="2" id="KW-0274">FAD</keyword>
<evidence type="ECO:0000256" key="1">
    <source>
        <dbReference type="PIRSR" id="PIRSR011396-1"/>
    </source>
</evidence>
<dbReference type="Pfam" id="PF04820">
    <property type="entry name" value="Trp_halogenase"/>
    <property type="match status" value="1"/>
</dbReference>
<protein>
    <submittedName>
        <fullName evidence="3">Tryptophan 7-halogenase</fullName>
    </submittedName>
</protein>
<dbReference type="Proteomes" id="UP000518878">
    <property type="component" value="Unassembled WGS sequence"/>
</dbReference>
<organism evidence="3 4">
    <name type="scientific">Luteibacter yeojuensis</name>
    <dbReference type="NCBI Taxonomy" id="345309"/>
    <lineage>
        <taxon>Bacteria</taxon>
        <taxon>Pseudomonadati</taxon>
        <taxon>Pseudomonadota</taxon>
        <taxon>Gammaproteobacteria</taxon>
        <taxon>Lysobacterales</taxon>
        <taxon>Rhodanobacteraceae</taxon>
        <taxon>Luteibacter</taxon>
    </lineage>
</organism>
<gene>
    <name evidence="3" type="ORF">HBF32_14125</name>
</gene>
<name>A0A7X5QWJ1_9GAMM</name>
<dbReference type="GO" id="GO:0004497">
    <property type="term" value="F:monooxygenase activity"/>
    <property type="evidence" value="ECO:0007669"/>
    <property type="project" value="InterPro"/>
</dbReference>
<keyword evidence="4" id="KW-1185">Reference proteome</keyword>
<dbReference type="InterPro" id="IPR033856">
    <property type="entry name" value="Trp_halogen"/>
</dbReference>
<keyword evidence="2" id="KW-0285">Flavoprotein</keyword>
<dbReference type="AlphaFoldDB" id="A0A7X5QWJ1"/>
<accession>A0A7X5QWJ1</accession>
<dbReference type="PIRSF" id="PIRSF011396">
    <property type="entry name" value="Trp_halogenase"/>
    <property type="match status" value="1"/>
</dbReference>
<dbReference type="InterPro" id="IPR036188">
    <property type="entry name" value="FAD/NAD-bd_sf"/>
</dbReference>
<dbReference type="Gene3D" id="3.50.50.60">
    <property type="entry name" value="FAD/NAD(P)-binding domain"/>
    <property type="match status" value="1"/>
</dbReference>
<dbReference type="GO" id="GO:0000166">
    <property type="term" value="F:nucleotide binding"/>
    <property type="evidence" value="ECO:0007669"/>
    <property type="project" value="UniProtKB-KW"/>
</dbReference>
<dbReference type="PANTHER" id="PTHR43747:SF4">
    <property type="entry name" value="FLAVIN-DEPENDENT TRYPTOPHAN HALOGENASE"/>
    <property type="match status" value="1"/>
</dbReference>
<reference evidence="3 4" key="1">
    <citation type="journal article" date="2006" name="Int. J. Syst. Evol. Microbiol.">
        <title>Dyella yeojuensis sp. nov., isolated from greenhouse soil in Korea.</title>
        <authorList>
            <person name="Kim B.Y."/>
            <person name="Weon H.Y."/>
            <person name="Lee K.H."/>
            <person name="Seok S.J."/>
            <person name="Kwon S.W."/>
            <person name="Go S.J."/>
            <person name="Stackebrandt E."/>
        </authorList>
    </citation>
    <scope>NUCLEOTIDE SEQUENCE [LARGE SCALE GENOMIC DNA]</scope>
    <source>
        <strain evidence="3 4">DSM 17673</strain>
    </source>
</reference>
<feature type="binding site" evidence="2">
    <location>
        <position position="335"/>
    </location>
    <ligand>
        <name>FAD</name>
        <dbReference type="ChEBI" id="CHEBI:57692"/>
    </ligand>
</feature>
<dbReference type="RefSeq" id="WP_166700238.1">
    <property type="nucleotide sequence ID" value="NZ_JAAQTL010000001.1"/>
</dbReference>